<proteinExistence type="predicted"/>
<comment type="caution">
    <text evidence="1">The sequence shown here is derived from an EMBL/GenBank/DDBJ whole genome shotgun (WGS) entry which is preliminary data.</text>
</comment>
<sequence>MHSTLGQRALGTLAKKLHPQLPLTPRESQQLLNLLTSSFRSHLDAAHPVHTTEKSHQSVVRKTVDSGDKDHVPFHARSSSALASQHIDAVLSNPLFAVKPTRRGAASAASELLQDPVAWFVNEIAAGNATLAKASMCLEMLDRRTAAQTAHPNEGKPPGAIIGDWLCFSGLDSSKDFVEMCIAKTQTKRRSNNFIARLVPLLMTDGKTSLLWRWFERSWIYTVGPDKELSFRRQLLKHMTQFEVSRDLYRGLVLFRSACDASIEKHDAKYYERLKPAGQYLVQAIMARPTDTVNQNLYDSFRRSVPHWTSTHSRWAEAVDAMLCLHHPAAVSALPGLQFIQDPAGAATFATASPAVRRFIVQLSLGVARQLLNEESYGDAQVVMAFAKQHFPDLVLSNQPASRKVIVDAKRGERKSEI</sequence>
<keyword evidence="2" id="KW-1185">Reference proteome</keyword>
<dbReference type="EMBL" id="JAKIXB020000007">
    <property type="protein sequence ID" value="KAL1607053.1"/>
    <property type="molecule type" value="Genomic_DNA"/>
</dbReference>
<name>A0ABR3RS11_9PLEO</name>
<accession>A0ABR3RS11</accession>
<dbReference type="Proteomes" id="UP001521222">
    <property type="component" value="Unassembled WGS sequence"/>
</dbReference>
<evidence type="ECO:0000313" key="1">
    <source>
        <dbReference type="EMBL" id="KAL1607053.1"/>
    </source>
</evidence>
<evidence type="ECO:0000313" key="2">
    <source>
        <dbReference type="Proteomes" id="UP001521222"/>
    </source>
</evidence>
<reference evidence="1 2" key="1">
    <citation type="submission" date="2024-02" db="EMBL/GenBank/DDBJ databases">
        <title>De novo assembly and annotation of 12 fungi associated with fruit tree decline syndrome in Ontario, Canada.</title>
        <authorList>
            <person name="Sulman M."/>
            <person name="Ellouze W."/>
            <person name="Ilyukhin E."/>
        </authorList>
    </citation>
    <scope>NUCLEOTIDE SEQUENCE [LARGE SCALE GENOMIC DNA]</scope>
    <source>
        <strain evidence="1 2">M97-236</strain>
    </source>
</reference>
<protein>
    <submittedName>
        <fullName evidence="1">Uncharacterized protein</fullName>
    </submittedName>
</protein>
<gene>
    <name evidence="1" type="ORF">SLS59_002757</name>
</gene>
<organism evidence="1 2">
    <name type="scientific">Nothophoma quercina</name>
    <dbReference type="NCBI Taxonomy" id="749835"/>
    <lineage>
        <taxon>Eukaryota</taxon>
        <taxon>Fungi</taxon>
        <taxon>Dikarya</taxon>
        <taxon>Ascomycota</taxon>
        <taxon>Pezizomycotina</taxon>
        <taxon>Dothideomycetes</taxon>
        <taxon>Pleosporomycetidae</taxon>
        <taxon>Pleosporales</taxon>
        <taxon>Pleosporineae</taxon>
        <taxon>Didymellaceae</taxon>
        <taxon>Nothophoma</taxon>
    </lineage>
</organism>